<evidence type="ECO:0000259" key="6">
    <source>
        <dbReference type="PROSITE" id="PS50106"/>
    </source>
</evidence>
<dbReference type="GO" id="GO:0042391">
    <property type="term" value="P:regulation of membrane potential"/>
    <property type="evidence" value="ECO:0007669"/>
    <property type="project" value="TreeGrafter"/>
</dbReference>
<accession>A0A8X6JGA4</accession>
<dbReference type="PANTHER" id="PTHR12157">
    <property type="entry name" value="REGULATING SYNAPTIC MEMBRANE EXOCYTOSIS PROTEIN"/>
    <property type="match status" value="1"/>
</dbReference>
<comment type="subcellular location">
    <subcellularLocation>
        <location evidence="2">Synapse</location>
    </subcellularLocation>
</comment>
<feature type="signal peptide" evidence="4">
    <location>
        <begin position="1"/>
        <end position="27"/>
    </location>
</feature>
<dbReference type="PANTHER" id="PTHR12157:SF21">
    <property type="entry name" value="RAB3 INTERACTING MOLECULE, ISOFORM F"/>
    <property type="match status" value="1"/>
</dbReference>
<dbReference type="GO" id="GO:0048791">
    <property type="term" value="P:calcium ion-regulated exocytosis of neurotransmitter"/>
    <property type="evidence" value="ECO:0007669"/>
    <property type="project" value="TreeGrafter"/>
</dbReference>
<evidence type="ECO:0000256" key="1">
    <source>
        <dbReference type="ARBA" id="ARBA00023018"/>
    </source>
</evidence>
<dbReference type="GO" id="GO:0042734">
    <property type="term" value="C:presynaptic membrane"/>
    <property type="evidence" value="ECO:0007669"/>
    <property type="project" value="TreeGrafter"/>
</dbReference>
<keyword evidence="1" id="KW-0770">Synapse</keyword>
<dbReference type="InterPro" id="IPR000008">
    <property type="entry name" value="C2_dom"/>
</dbReference>
<sequence length="577" mass="65678">MMLCSFHAALFFRFLDYFIGKISQTEGECEVVGAQWRKEDILDAKIKKFLSQPSHWRPSKDNYGMIRKMMLKLPYKEGVDSTSAPSMLGLRITGGRLLDSGHVGAVVEKVIRGSIADTIGQIRPGDEILEWNGRNLQNKSYEEVHQILSEPRPEPQVQLTVGRPIRDARGDRDQPIRRHTHIGAPSTTADREWLATLDTRKQMSLQEDRRPSVMITSPTSPDKMSIGSHSSIRGRIQVRLWYDARSLQLVVTVVRATLNPFTPGKIINPYIKMFLLPDRSEKSKRRTKTIGNTCEPKWNQTFVYSPLRRSDLQTRTLEITCWDYDRLENNTFVGEVLIDLSSARINNENEWYRMSSREESLADQLRRSNMFLEADLSGSATSVDRLSPPSSVSVSRLSDSDISELDYDENIPVSRRDPRFPHGDAASVSSIGSSPTLVGEETMSSGERRSRRDLWPDDRRRSSTVNPRDMYSYERVERREPISGLDYPPRISNRVRSRSVVPDDGSLTRSRSPTRKMVEASVHRSDSPPEASYSLWIVAMHLDLPSIPKEKNCMSLNLGSRKAVLCHFAYAFDNQGQ</sequence>
<feature type="chain" id="PRO_5036505196" evidence="4">
    <location>
        <begin position="28"/>
        <end position="577"/>
    </location>
</feature>
<dbReference type="OrthoDB" id="420032at2759"/>
<feature type="domain" description="PDZ" evidence="6">
    <location>
        <begin position="70"/>
        <end position="163"/>
    </location>
</feature>
<evidence type="ECO:0000256" key="3">
    <source>
        <dbReference type="SAM" id="MobiDB-lite"/>
    </source>
</evidence>
<evidence type="ECO:0000313" key="7">
    <source>
        <dbReference type="EMBL" id="GFR34095.1"/>
    </source>
</evidence>
<dbReference type="GO" id="GO:0050806">
    <property type="term" value="P:positive regulation of synaptic transmission"/>
    <property type="evidence" value="ECO:0007669"/>
    <property type="project" value="TreeGrafter"/>
</dbReference>
<keyword evidence="8" id="KW-1185">Reference proteome</keyword>
<feature type="compositionally biased region" description="Low complexity" evidence="3">
    <location>
        <begin position="382"/>
        <end position="397"/>
    </location>
</feature>
<feature type="region of interest" description="Disordered" evidence="3">
    <location>
        <begin position="205"/>
        <end position="228"/>
    </location>
</feature>
<dbReference type="Pfam" id="PF00168">
    <property type="entry name" value="C2"/>
    <property type="match status" value="1"/>
</dbReference>
<dbReference type="Pfam" id="PF00595">
    <property type="entry name" value="PDZ"/>
    <property type="match status" value="1"/>
</dbReference>
<dbReference type="SMART" id="SM00228">
    <property type="entry name" value="PDZ"/>
    <property type="match status" value="1"/>
</dbReference>
<dbReference type="GO" id="GO:0048167">
    <property type="term" value="P:regulation of synaptic plasticity"/>
    <property type="evidence" value="ECO:0007669"/>
    <property type="project" value="TreeGrafter"/>
</dbReference>
<gene>
    <name evidence="7" type="primary">RIMS2</name>
    <name evidence="7" type="ORF">TNCT_172991</name>
</gene>
<dbReference type="AlphaFoldDB" id="A0A8X6JGA4"/>
<comment type="caution">
    <text evidence="7">The sequence shown here is derived from an EMBL/GenBank/DDBJ whole genome shotgun (WGS) entry which is preliminary data.</text>
</comment>
<dbReference type="InterPro" id="IPR001478">
    <property type="entry name" value="PDZ"/>
</dbReference>
<dbReference type="GO" id="GO:0031267">
    <property type="term" value="F:small GTPase binding"/>
    <property type="evidence" value="ECO:0007669"/>
    <property type="project" value="InterPro"/>
</dbReference>
<evidence type="ECO:0000256" key="2">
    <source>
        <dbReference type="ARBA" id="ARBA00034103"/>
    </source>
</evidence>
<feature type="compositionally biased region" description="Basic and acidic residues" evidence="3">
    <location>
        <begin position="446"/>
        <end position="461"/>
    </location>
</feature>
<evidence type="ECO:0000313" key="8">
    <source>
        <dbReference type="Proteomes" id="UP000887116"/>
    </source>
</evidence>
<evidence type="ECO:0000256" key="4">
    <source>
        <dbReference type="SAM" id="SignalP"/>
    </source>
</evidence>
<dbReference type="CDD" id="cd04031">
    <property type="entry name" value="C2A_RIM1alpha"/>
    <property type="match status" value="1"/>
</dbReference>
<dbReference type="GO" id="GO:0044325">
    <property type="term" value="F:transmembrane transporter binding"/>
    <property type="evidence" value="ECO:0007669"/>
    <property type="project" value="TreeGrafter"/>
</dbReference>
<dbReference type="Proteomes" id="UP000887116">
    <property type="component" value="Unassembled WGS sequence"/>
</dbReference>
<proteinExistence type="predicted"/>
<dbReference type="Gene3D" id="2.30.42.10">
    <property type="match status" value="1"/>
</dbReference>
<dbReference type="InterPro" id="IPR039032">
    <property type="entry name" value="Rim-like"/>
</dbReference>
<organism evidence="7 8">
    <name type="scientific">Trichonephila clavata</name>
    <name type="common">Joro spider</name>
    <name type="synonym">Nephila clavata</name>
    <dbReference type="NCBI Taxonomy" id="2740835"/>
    <lineage>
        <taxon>Eukaryota</taxon>
        <taxon>Metazoa</taxon>
        <taxon>Ecdysozoa</taxon>
        <taxon>Arthropoda</taxon>
        <taxon>Chelicerata</taxon>
        <taxon>Arachnida</taxon>
        <taxon>Araneae</taxon>
        <taxon>Araneomorphae</taxon>
        <taxon>Entelegynae</taxon>
        <taxon>Araneoidea</taxon>
        <taxon>Nephilidae</taxon>
        <taxon>Trichonephila</taxon>
    </lineage>
</organism>
<feature type="compositionally biased region" description="Low complexity" evidence="3">
    <location>
        <begin position="488"/>
        <end position="502"/>
    </location>
</feature>
<dbReference type="PROSITE" id="PS50106">
    <property type="entry name" value="PDZ"/>
    <property type="match status" value="1"/>
</dbReference>
<dbReference type="SMART" id="SM00239">
    <property type="entry name" value="C2"/>
    <property type="match status" value="1"/>
</dbReference>
<dbReference type="EMBL" id="BMAO01029812">
    <property type="protein sequence ID" value="GFR34095.1"/>
    <property type="molecule type" value="Genomic_DNA"/>
</dbReference>
<dbReference type="GO" id="GO:0048788">
    <property type="term" value="C:cytoskeleton of presynaptic active zone"/>
    <property type="evidence" value="ECO:0007669"/>
    <property type="project" value="TreeGrafter"/>
</dbReference>
<reference evidence="7" key="1">
    <citation type="submission" date="2020-07" db="EMBL/GenBank/DDBJ databases">
        <title>Multicomponent nature underlies the extraordinary mechanical properties of spider dragline silk.</title>
        <authorList>
            <person name="Kono N."/>
            <person name="Nakamura H."/>
            <person name="Mori M."/>
            <person name="Yoshida Y."/>
            <person name="Ohtoshi R."/>
            <person name="Malay A.D."/>
            <person name="Moran D.A.P."/>
            <person name="Tomita M."/>
            <person name="Numata K."/>
            <person name="Arakawa K."/>
        </authorList>
    </citation>
    <scope>NUCLEOTIDE SEQUENCE</scope>
</reference>
<dbReference type="SUPFAM" id="SSF50156">
    <property type="entry name" value="PDZ domain-like"/>
    <property type="match status" value="1"/>
</dbReference>
<dbReference type="InterPro" id="IPR035892">
    <property type="entry name" value="C2_domain_sf"/>
</dbReference>
<feature type="compositionally biased region" description="Basic and acidic residues" evidence="3">
    <location>
        <begin position="471"/>
        <end position="481"/>
    </location>
</feature>
<protein>
    <submittedName>
        <fullName evidence="7">Regulating synaptic membrane exocytosis protein 2</fullName>
    </submittedName>
</protein>
<dbReference type="PROSITE" id="PS50004">
    <property type="entry name" value="C2"/>
    <property type="match status" value="1"/>
</dbReference>
<evidence type="ECO:0000259" key="5">
    <source>
        <dbReference type="PROSITE" id="PS50004"/>
    </source>
</evidence>
<feature type="region of interest" description="Disordered" evidence="3">
    <location>
        <begin position="378"/>
        <end position="529"/>
    </location>
</feature>
<dbReference type="InterPro" id="IPR036034">
    <property type="entry name" value="PDZ_sf"/>
</dbReference>
<feature type="compositionally biased region" description="Polar residues" evidence="3">
    <location>
        <begin position="427"/>
        <end position="436"/>
    </location>
</feature>
<dbReference type="Gene3D" id="2.60.40.150">
    <property type="entry name" value="C2 domain"/>
    <property type="match status" value="1"/>
</dbReference>
<feature type="compositionally biased region" description="Basic and acidic residues" evidence="3">
    <location>
        <begin position="516"/>
        <end position="527"/>
    </location>
</feature>
<dbReference type="FunFam" id="2.60.40.150:FF:000003">
    <property type="entry name" value="Regulating synaptic membrane exocytosis protein 2"/>
    <property type="match status" value="1"/>
</dbReference>
<keyword evidence="4" id="KW-0732">Signal</keyword>
<dbReference type="SUPFAM" id="SSF49562">
    <property type="entry name" value="C2 domain (Calcium/lipid-binding domain, CaLB)"/>
    <property type="match status" value="1"/>
</dbReference>
<feature type="domain" description="C2" evidence="5">
    <location>
        <begin position="232"/>
        <end position="352"/>
    </location>
</feature>
<name>A0A8X6JGA4_TRICU</name>